<dbReference type="Pfam" id="PF02567">
    <property type="entry name" value="PhzC-PhzF"/>
    <property type="match status" value="1"/>
</dbReference>
<protein>
    <submittedName>
        <fullName evidence="3">Phenazine biosynthesis protein PhzF family</fullName>
    </submittedName>
</protein>
<dbReference type="EMBL" id="FSRA01000001">
    <property type="protein sequence ID" value="SIO09495.1"/>
    <property type="molecule type" value="Genomic_DNA"/>
</dbReference>
<dbReference type="NCBIfam" id="TIGR00654">
    <property type="entry name" value="PhzF_family"/>
    <property type="match status" value="1"/>
</dbReference>
<keyword evidence="4" id="KW-1185">Reference proteome</keyword>
<sequence length="299" mass="33329">MTTEQKSMQYYVLDVFTHERFKGNQLAVVVINKELDLKLYHDISREFNFSETSFIHYSKEEKALKVRSFTASGIEINGAGHNLLGAICLAELKDMNIFRHQEKAPFVIMKDERIPISIENNGHDLPYVGMLQKPATTGNTVPIEDMAAALSLQPEDLVVRDWLPTVVSTEVGHLMIPIKNMEALNRAVPVKPSLRNLATGYGFEGCYCFTITDKDTPQIAQARFFNPSIGIDEDAATGSAAGPLGGFLFLKGYIHQHTDYSILQGVKMNQPSVLRFRITPEGIWLSGTSIIVMEGILHV</sequence>
<dbReference type="GO" id="GO:0005737">
    <property type="term" value="C:cytoplasm"/>
    <property type="evidence" value="ECO:0007669"/>
    <property type="project" value="TreeGrafter"/>
</dbReference>
<evidence type="ECO:0000313" key="3">
    <source>
        <dbReference type="EMBL" id="SIO09495.1"/>
    </source>
</evidence>
<evidence type="ECO:0000256" key="2">
    <source>
        <dbReference type="PIRSR" id="PIRSR016184-1"/>
    </source>
</evidence>
<feature type="active site" evidence="2">
    <location>
        <position position="51"/>
    </location>
</feature>
<comment type="similarity">
    <text evidence="1">Belongs to the PhzF family.</text>
</comment>
<dbReference type="STRING" id="536979.SAMN04488055_2897"/>
<gene>
    <name evidence="3" type="ORF">SAMN04488055_2897</name>
</gene>
<name>A0A1N6GPV1_9BACT</name>
<evidence type="ECO:0000313" key="4">
    <source>
        <dbReference type="Proteomes" id="UP000185003"/>
    </source>
</evidence>
<dbReference type="RefSeq" id="WP_074239913.1">
    <property type="nucleotide sequence ID" value="NZ_FSRA01000001.1"/>
</dbReference>
<dbReference type="Proteomes" id="UP000185003">
    <property type="component" value="Unassembled WGS sequence"/>
</dbReference>
<dbReference type="OrthoDB" id="9788221at2"/>
<proteinExistence type="inferred from homology"/>
<dbReference type="PANTHER" id="PTHR13774:SF32">
    <property type="entry name" value="ANTISENSE-ENHANCING SEQUENCE 1"/>
    <property type="match status" value="1"/>
</dbReference>
<dbReference type="PIRSF" id="PIRSF016184">
    <property type="entry name" value="PhzC_PhzF"/>
    <property type="match status" value="1"/>
</dbReference>
<dbReference type="GO" id="GO:0016853">
    <property type="term" value="F:isomerase activity"/>
    <property type="evidence" value="ECO:0007669"/>
    <property type="project" value="TreeGrafter"/>
</dbReference>
<organism evidence="3 4">
    <name type="scientific">Chitinophaga niabensis</name>
    <dbReference type="NCBI Taxonomy" id="536979"/>
    <lineage>
        <taxon>Bacteria</taxon>
        <taxon>Pseudomonadati</taxon>
        <taxon>Bacteroidota</taxon>
        <taxon>Chitinophagia</taxon>
        <taxon>Chitinophagales</taxon>
        <taxon>Chitinophagaceae</taxon>
        <taxon>Chitinophaga</taxon>
    </lineage>
</organism>
<accession>A0A1N6GPV1</accession>
<dbReference type="SUPFAM" id="SSF54506">
    <property type="entry name" value="Diaminopimelate epimerase-like"/>
    <property type="match status" value="1"/>
</dbReference>
<reference evidence="3 4" key="1">
    <citation type="submission" date="2016-11" db="EMBL/GenBank/DDBJ databases">
        <authorList>
            <person name="Jaros S."/>
            <person name="Januszkiewicz K."/>
            <person name="Wedrychowicz H."/>
        </authorList>
    </citation>
    <scope>NUCLEOTIDE SEQUENCE [LARGE SCALE GENOMIC DNA]</scope>
    <source>
        <strain evidence="3 4">DSM 24787</strain>
    </source>
</reference>
<evidence type="ECO:0000256" key="1">
    <source>
        <dbReference type="ARBA" id="ARBA00008270"/>
    </source>
</evidence>
<dbReference type="InterPro" id="IPR003719">
    <property type="entry name" value="Phenazine_PhzF-like"/>
</dbReference>
<dbReference type="AlphaFoldDB" id="A0A1N6GPV1"/>
<dbReference type="PANTHER" id="PTHR13774">
    <property type="entry name" value="PHENAZINE BIOSYNTHESIS PROTEIN"/>
    <property type="match status" value="1"/>
</dbReference>
<dbReference type="Gene3D" id="3.10.310.10">
    <property type="entry name" value="Diaminopimelate Epimerase, Chain A, domain 1"/>
    <property type="match status" value="2"/>
</dbReference>